<feature type="compositionally biased region" description="Basic and acidic residues" evidence="1">
    <location>
        <begin position="1"/>
        <end position="19"/>
    </location>
</feature>
<keyword evidence="3" id="KW-1185">Reference proteome</keyword>
<accession>A0A2I0HF71</accession>
<comment type="caution">
    <text evidence="2">The sequence shown here is derived from an EMBL/GenBank/DDBJ whole genome shotgun (WGS) entry which is preliminary data.</text>
</comment>
<dbReference type="Proteomes" id="UP000233551">
    <property type="component" value="Unassembled WGS sequence"/>
</dbReference>
<reference evidence="2 3" key="1">
    <citation type="submission" date="2017-11" db="EMBL/GenBank/DDBJ databases">
        <title>De-novo sequencing of pomegranate (Punica granatum L.) genome.</title>
        <authorList>
            <person name="Akparov Z."/>
            <person name="Amiraslanov A."/>
            <person name="Hajiyeva S."/>
            <person name="Abbasov M."/>
            <person name="Kaur K."/>
            <person name="Hamwieh A."/>
            <person name="Solovyev V."/>
            <person name="Salamov A."/>
            <person name="Braich B."/>
            <person name="Kosarev P."/>
            <person name="Mahmoud A."/>
            <person name="Hajiyev E."/>
            <person name="Babayeva S."/>
            <person name="Izzatullayeva V."/>
            <person name="Mammadov A."/>
            <person name="Mammadov A."/>
            <person name="Sharifova S."/>
            <person name="Ojaghi J."/>
            <person name="Eynullazada K."/>
            <person name="Bayramov B."/>
            <person name="Abdulazimova A."/>
            <person name="Shahmuradov I."/>
        </authorList>
    </citation>
    <scope>NUCLEOTIDE SEQUENCE [LARGE SCALE GENOMIC DNA]</scope>
    <source>
        <strain evidence="3">cv. AG2017</strain>
        <tissue evidence="2">Leaf</tissue>
    </source>
</reference>
<sequence>REGEGWSRRFDGGGSRDGELGWSGSYGERLELRTKSVWEPTVTGGAAGQKKLELRIVRL</sequence>
<evidence type="ECO:0000313" key="2">
    <source>
        <dbReference type="EMBL" id="PKI19452.1"/>
    </source>
</evidence>
<name>A0A2I0HF71_PUNGR</name>
<dbReference type="EMBL" id="PGOL01037810">
    <property type="protein sequence ID" value="PKI19452.1"/>
    <property type="molecule type" value="Genomic_DNA"/>
</dbReference>
<feature type="non-terminal residue" evidence="2">
    <location>
        <position position="1"/>
    </location>
</feature>
<dbReference type="AlphaFoldDB" id="A0A2I0HF71"/>
<protein>
    <submittedName>
        <fullName evidence="2">Uncharacterized protein</fullName>
    </submittedName>
</protein>
<gene>
    <name evidence="2" type="ORF">CRG98_049274</name>
</gene>
<evidence type="ECO:0000256" key="1">
    <source>
        <dbReference type="SAM" id="MobiDB-lite"/>
    </source>
</evidence>
<organism evidence="2 3">
    <name type="scientific">Punica granatum</name>
    <name type="common">Pomegranate</name>
    <dbReference type="NCBI Taxonomy" id="22663"/>
    <lineage>
        <taxon>Eukaryota</taxon>
        <taxon>Viridiplantae</taxon>
        <taxon>Streptophyta</taxon>
        <taxon>Embryophyta</taxon>
        <taxon>Tracheophyta</taxon>
        <taxon>Spermatophyta</taxon>
        <taxon>Magnoliopsida</taxon>
        <taxon>eudicotyledons</taxon>
        <taxon>Gunneridae</taxon>
        <taxon>Pentapetalae</taxon>
        <taxon>rosids</taxon>
        <taxon>malvids</taxon>
        <taxon>Myrtales</taxon>
        <taxon>Lythraceae</taxon>
        <taxon>Punica</taxon>
    </lineage>
</organism>
<evidence type="ECO:0000313" key="3">
    <source>
        <dbReference type="Proteomes" id="UP000233551"/>
    </source>
</evidence>
<feature type="region of interest" description="Disordered" evidence="1">
    <location>
        <begin position="1"/>
        <end position="22"/>
    </location>
</feature>
<proteinExistence type="predicted"/>